<dbReference type="Proteomes" id="UP000050795">
    <property type="component" value="Unassembled WGS sequence"/>
</dbReference>
<feature type="compositionally biased region" description="Polar residues" evidence="1">
    <location>
        <begin position="1098"/>
        <end position="1112"/>
    </location>
</feature>
<feature type="compositionally biased region" description="Low complexity" evidence="1">
    <location>
        <begin position="323"/>
        <end position="335"/>
    </location>
</feature>
<feature type="compositionally biased region" description="Low complexity" evidence="1">
    <location>
        <begin position="1034"/>
        <end position="1064"/>
    </location>
</feature>
<feature type="compositionally biased region" description="Low complexity" evidence="1">
    <location>
        <begin position="1"/>
        <end position="19"/>
    </location>
</feature>
<dbReference type="WBParaSite" id="TREG1_128480.1">
    <property type="protein sequence ID" value="TREG1_128480.1"/>
    <property type="gene ID" value="TREG1_128480"/>
</dbReference>
<feature type="compositionally biased region" description="Polar residues" evidence="1">
    <location>
        <begin position="1323"/>
        <end position="1333"/>
    </location>
</feature>
<feature type="region of interest" description="Disordered" evidence="1">
    <location>
        <begin position="1"/>
        <end position="53"/>
    </location>
</feature>
<feature type="compositionally biased region" description="Polar residues" evidence="1">
    <location>
        <begin position="510"/>
        <end position="531"/>
    </location>
</feature>
<protein>
    <recommendedName>
        <fullName evidence="4">UBA domain-containing protein</fullName>
    </recommendedName>
</protein>
<feature type="compositionally biased region" description="Low complexity" evidence="1">
    <location>
        <begin position="1154"/>
        <end position="1174"/>
    </location>
</feature>
<sequence>MSQVTNTTTGIISTNNGNTPWNRTPGKPGVGSGNTAGTHSAFSSAPSAVPWSTTNRGDIDLIQKRDQIEDSIDKKTQSIRSLVSYANSKNSDNSSTANTAAVVANTTATGQMWPPPVFDSPRLTDRNVGGFLSQESTSSTDNQWATTTPFSGQTASAAAAIGAAGNTNSLLGSPNSFPNILNHTQTVNNPNPWSFDNSNNCPTAPRAITGQQLNVTLATTPPPLPPSETTSSEHHTRRYMNWTLGSDQDLLNDDRSGLAFPLSNININSNNNNNNNNNNNSISGFGNQSDFIENQSAFSSTINAASIRNSSNNKLSEFDVGQSNNISKKSNSDIDTSTCDTEEAIRTAVNTTEPWGIHPVDQSTPWNCSEANGDCLPMHSSSALITGTSANNDLSTTTSVPRVTGLSQSSSGGVSNIPPPGTTTTITAAAAAAIATQSSLHSRRLSSANSSSVVVSRDLESNIWPSEPPNGTGIWESHYESLGERTARWHQSTNSGLQPHPPTPLQPPTSQASFASHSLNPANFVSSQMSHPSHRSRPQQGQIPSNTESFRGINRGPVVPGTLFPIGQPPPPTPNVMNLGTRPLFSGNHSLGQINSNAVGGNTGPSRGFPVAAPVNLGPGVTWPYSPATHQGDPAVPGINFGNKSRWPGPNMNRLPVGGKQQQQHPPTHILPNMTSTGLRWPPPGGTTPQMQGVWSLTDQRRPGTVQGPQWSSANTSGMDNNPSSGYFNQPNQSLPPRISQQISAPEFPTSLAAAAAASSRGVNQAFRTPQSAFYPAMTPGFTSSSSSSMSQRMFMSPQQHSQQLQQQSVIRAHVMRQLFSLGFSEDEIQPIFADTSTSVERALIDLRDRSGHPGIDELINSLKPITASLLTSLNPDDGSLSFLGQNSTSSNRVMMNMRGNDLSKSTLPMHSQPAENLELSLHLLQQRESQILQTIVQLQSKHQELNQKLSHIRSANVPFATNPVIQELQLQTFQVAQQIDAQQAQLKHVRSQAAMLKQINLPTNLLSSASSSASSSSSNNPLSSHGGGGGGMTSTTTTPLLPSPLSMSGIPGQSSSSSLHGISPLSLNSTGNCNSLNLLTTSNNNNNNNTNSSWSLQSGSNLGVKSNYQLLNNSGNNNNNNNNNITSGITDNHPDFSQDQPNFNMMNSLLWESSPWSGSSSQQQQQHLSESFSTTNRNHLSNDRRWPLPPGAGSGVTGNGNNSSISSSSSVNRSPFISSQLASLGDPRWSDITNDMSSNSTGNNDTRQQSLVSGELDEPLRSYGGGGGIDYPLIPISISSKSWLLAHNIPPHVSVGMLKATVSTALSNHLMKSLESHDKSSGDNSRNNNNTEPEFEIHPNMSARWILLGLCNSLQASIVHKSLENANNNQLNGYYGAVKLITPAEALLHLQDIQSLASRLKGLSTDNCLSSVSSNLHCINQSSSILTGCDFNNNNNDISGSNYSMIGSNTANNNNNTSDI</sequence>
<feature type="compositionally biased region" description="Low complexity" evidence="1">
    <location>
        <begin position="1200"/>
        <end position="1214"/>
    </location>
</feature>
<feature type="region of interest" description="Disordered" evidence="1">
    <location>
        <begin position="701"/>
        <end position="727"/>
    </location>
</feature>
<keyword evidence="2" id="KW-1185">Reference proteome</keyword>
<reference evidence="2" key="1">
    <citation type="submission" date="2022-06" db="EMBL/GenBank/DDBJ databases">
        <authorList>
            <person name="Berger JAMES D."/>
            <person name="Berger JAMES D."/>
        </authorList>
    </citation>
    <scope>NUCLEOTIDE SEQUENCE [LARGE SCALE GENOMIC DNA]</scope>
</reference>
<evidence type="ECO:0000313" key="2">
    <source>
        <dbReference type="Proteomes" id="UP000050795"/>
    </source>
</evidence>
<organism evidence="2 3">
    <name type="scientific">Trichobilharzia regenti</name>
    <name type="common">Nasal bird schistosome</name>
    <dbReference type="NCBI Taxonomy" id="157069"/>
    <lineage>
        <taxon>Eukaryota</taxon>
        <taxon>Metazoa</taxon>
        <taxon>Spiralia</taxon>
        <taxon>Lophotrochozoa</taxon>
        <taxon>Platyhelminthes</taxon>
        <taxon>Trematoda</taxon>
        <taxon>Digenea</taxon>
        <taxon>Strigeidida</taxon>
        <taxon>Schistosomatoidea</taxon>
        <taxon>Schistosomatidae</taxon>
        <taxon>Trichobilharzia</taxon>
    </lineage>
</organism>
<feature type="region of interest" description="Disordered" evidence="1">
    <location>
        <begin position="1079"/>
        <end position="1214"/>
    </location>
</feature>
<feature type="region of interest" description="Disordered" evidence="1">
    <location>
        <begin position="1228"/>
        <end position="1250"/>
    </location>
</feature>
<feature type="compositionally biased region" description="Polar residues" evidence="1">
    <location>
        <begin position="707"/>
        <end position="727"/>
    </location>
</feature>
<feature type="compositionally biased region" description="Polar residues" evidence="1">
    <location>
        <begin position="1232"/>
        <end position="1250"/>
    </location>
</feature>
<feature type="compositionally biased region" description="Low complexity" evidence="1">
    <location>
        <begin position="1113"/>
        <end position="1131"/>
    </location>
</feature>
<accession>A0AA85J4M0</accession>
<feature type="compositionally biased region" description="Polar residues" evidence="1">
    <location>
        <begin position="35"/>
        <end position="53"/>
    </location>
</feature>
<name>A0AA85J4M0_TRIRE</name>
<feature type="region of interest" description="Disordered" evidence="1">
    <location>
        <begin position="314"/>
        <end position="338"/>
    </location>
</feature>
<evidence type="ECO:0008006" key="4">
    <source>
        <dbReference type="Google" id="ProtNLM"/>
    </source>
</evidence>
<feature type="compositionally biased region" description="Low complexity" evidence="1">
    <location>
        <begin position="1079"/>
        <end position="1097"/>
    </location>
</feature>
<feature type="region of interest" description="Disordered" evidence="1">
    <location>
        <begin position="1008"/>
        <end position="1064"/>
    </location>
</feature>
<evidence type="ECO:0000313" key="3">
    <source>
        <dbReference type="WBParaSite" id="TREG1_128480.1"/>
    </source>
</evidence>
<feature type="region of interest" description="Disordered" evidence="1">
    <location>
        <begin position="1315"/>
        <end position="1335"/>
    </location>
</feature>
<feature type="region of interest" description="Disordered" evidence="1">
    <location>
        <begin position="485"/>
        <end position="568"/>
    </location>
</feature>
<feature type="compositionally biased region" description="Low complexity" evidence="1">
    <location>
        <begin position="1008"/>
        <end position="1025"/>
    </location>
</feature>
<feature type="compositionally biased region" description="Polar residues" evidence="1">
    <location>
        <begin position="538"/>
        <end position="549"/>
    </location>
</feature>
<feature type="compositionally biased region" description="Polar residues" evidence="1">
    <location>
        <begin position="1136"/>
        <end position="1152"/>
    </location>
</feature>
<reference evidence="3" key="2">
    <citation type="submission" date="2023-11" db="UniProtKB">
        <authorList>
            <consortium name="WormBaseParasite"/>
        </authorList>
    </citation>
    <scope>IDENTIFICATION</scope>
</reference>
<evidence type="ECO:0000256" key="1">
    <source>
        <dbReference type="SAM" id="MobiDB-lite"/>
    </source>
</evidence>
<proteinExistence type="predicted"/>